<dbReference type="CDD" id="cd09275">
    <property type="entry name" value="RNase_HI_RT_DIRS1"/>
    <property type="match status" value="1"/>
</dbReference>
<dbReference type="Proteomes" id="UP000076858">
    <property type="component" value="Unassembled WGS sequence"/>
</dbReference>
<accession>A0A164P1S5</accession>
<gene>
    <name evidence="3" type="ORF">APZ42_030117</name>
</gene>
<keyword evidence="4" id="KW-1185">Reference proteome</keyword>
<evidence type="ECO:0000259" key="2">
    <source>
        <dbReference type="PROSITE" id="PS51898"/>
    </source>
</evidence>
<dbReference type="AlphaFoldDB" id="A0A164P1S5"/>
<keyword evidence="1" id="KW-0233">DNA recombination</keyword>
<comment type="caution">
    <text evidence="3">The sequence shown here is derived from an EMBL/GenBank/DDBJ whole genome shotgun (WGS) entry which is preliminary data.</text>
</comment>
<dbReference type="PROSITE" id="PS51898">
    <property type="entry name" value="TYR_RECOMBINASE"/>
    <property type="match status" value="1"/>
</dbReference>
<dbReference type="SUPFAM" id="SSF56349">
    <property type="entry name" value="DNA breaking-rejoining enzymes"/>
    <property type="match status" value="1"/>
</dbReference>
<feature type="domain" description="Tyr recombinase" evidence="2">
    <location>
        <begin position="289"/>
        <end position="495"/>
    </location>
</feature>
<dbReference type="GO" id="GO:0003677">
    <property type="term" value="F:DNA binding"/>
    <property type="evidence" value="ECO:0007669"/>
    <property type="project" value="InterPro"/>
</dbReference>
<evidence type="ECO:0000313" key="3">
    <source>
        <dbReference type="EMBL" id="KZS06436.1"/>
    </source>
</evidence>
<organism evidence="3 4">
    <name type="scientific">Daphnia magna</name>
    <dbReference type="NCBI Taxonomy" id="35525"/>
    <lineage>
        <taxon>Eukaryota</taxon>
        <taxon>Metazoa</taxon>
        <taxon>Ecdysozoa</taxon>
        <taxon>Arthropoda</taxon>
        <taxon>Crustacea</taxon>
        <taxon>Branchiopoda</taxon>
        <taxon>Diplostraca</taxon>
        <taxon>Cladocera</taxon>
        <taxon>Anomopoda</taxon>
        <taxon>Daphniidae</taxon>
        <taxon>Daphnia</taxon>
    </lineage>
</organism>
<dbReference type="PANTHER" id="PTHR35617:SF3">
    <property type="entry name" value="CORE-BINDING (CB) DOMAIN-CONTAINING PROTEIN"/>
    <property type="match status" value="1"/>
</dbReference>
<sequence>MMDNTTAVTYVNKAGGTRSKEMCKLAIEMASWCEARGILLQATYLPGSLNSISDTESRRSHDASDCQLAKTAFRAISMNWAISIDLFAASWNAQTPEFVSWFPQPGASLNDALSFSWVGLYCYVFFPFFLIKNCLSKIRREKSELILVLPYWPSQPWFPVLLELASATQGIFRPSGNLLLSSLDDPQPLCMKPTLLLTAWKLSRDVLKGKIFGNQLLSSYWQPTGRPHSLLTTNILNFLSDAFESGKAYSTINVFRSMLSGTNDQIEGFDIGCHPLVLKLMKGIFNSNPPKPKYSKTWDLNTVLNYFKTVPSEDLGLLPLACKLVTLLSLATMSRVSELASIDRKSVIFSENSVNFSLCKPRKSQRARPLRSLTVTKLQDPSIDPVPCLGLYVHSTDTLRSGINEHRLLIGSVKPHKPVSGSTVARWIKKQLEEASVDTSTFSAHSTRGAAASKAATLGVPIQSILSAADWASESNFSRLYCREVAEPTVAKLIITGSSI</sequence>
<dbReference type="PANTHER" id="PTHR35617">
    <property type="entry name" value="PHAGE_INTEGRASE DOMAIN-CONTAINING PROTEIN"/>
    <property type="match status" value="1"/>
</dbReference>
<name>A0A164P1S5_9CRUS</name>
<dbReference type="Gene3D" id="1.10.443.10">
    <property type="entry name" value="Intergrase catalytic core"/>
    <property type="match status" value="1"/>
</dbReference>
<dbReference type="EMBL" id="LRGB01002731">
    <property type="protein sequence ID" value="KZS06436.1"/>
    <property type="molecule type" value="Genomic_DNA"/>
</dbReference>
<dbReference type="InterPro" id="IPR002104">
    <property type="entry name" value="Integrase_catalytic"/>
</dbReference>
<dbReference type="STRING" id="35525.A0A164P1S5"/>
<protein>
    <recommendedName>
        <fullName evidence="2">Tyr recombinase domain-containing protein</fullName>
    </recommendedName>
</protein>
<evidence type="ECO:0000313" key="4">
    <source>
        <dbReference type="Proteomes" id="UP000076858"/>
    </source>
</evidence>
<proteinExistence type="predicted"/>
<dbReference type="InterPro" id="IPR011010">
    <property type="entry name" value="DNA_brk_join_enz"/>
</dbReference>
<dbReference type="InterPro" id="IPR013762">
    <property type="entry name" value="Integrase-like_cat_sf"/>
</dbReference>
<dbReference type="GO" id="GO:0006310">
    <property type="term" value="P:DNA recombination"/>
    <property type="evidence" value="ECO:0007669"/>
    <property type="project" value="UniProtKB-KW"/>
</dbReference>
<dbReference type="GO" id="GO:0015074">
    <property type="term" value="P:DNA integration"/>
    <property type="evidence" value="ECO:0007669"/>
    <property type="project" value="InterPro"/>
</dbReference>
<reference evidence="3 4" key="1">
    <citation type="submission" date="2016-03" db="EMBL/GenBank/DDBJ databases">
        <title>EvidentialGene: Evidence-directed Construction of Genes on Genomes.</title>
        <authorList>
            <person name="Gilbert D.G."/>
            <person name="Choi J.-H."/>
            <person name="Mockaitis K."/>
            <person name="Colbourne J."/>
            <person name="Pfrender M."/>
        </authorList>
    </citation>
    <scope>NUCLEOTIDE SEQUENCE [LARGE SCALE GENOMIC DNA]</scope>
    <source>
        <strain evidence="3 4">Xinb3</strain>
        <tissue evidence="3">Complete organism</tissue>
    </source>
</reference>
<evidence type="ECO:0000256" key="1">
    <source>
        <dbReference type="ARBA" id="ARBA00023172"/>
    </source>
</evidence>
<dbReference type="Pfam" id="PF00589">
    <property type="entry name" value="Phage_integrase"/>
    <property type="match status" value="1"/>
</dbReference>
<dbReference type="OrthoDB" id="6359197at2759"/>